<dbReference type="Pfam" id="PF03992">
    <property type="entry name" value="ABM"/>
    <property type="match status" value="1"/>
</dbReference>
<dbReference type="Gene3D" id="3.30.70.100">
    <property type="match status" value="1"/>
</dbReference>
<keyword evidence="3" id="KW-1185">Reference proteome</keyword>
<dbReference type="InterPro" id="IPR007138">
    <property type="entry name" value="ABM_dom"/>
</dbReference>
<dbReference type="Proteomes" id="UP000193017">
    <property type="component" value="Chromosome"/>
</dbReference>
<dbReference type="EMBL" id="CP020612">
    <property type="protein sequence ID" value="ARJ70516.1"/>
    <property type="molecule type" value="Genomic_DNA"/>
</dbReference>
<dbReference type="SUPFAM" id="SSF54909">
    <property type="entry name" value="Dimeric alpha+beta barrel"/>
    <property type="match status" value="1"/>
</dbReference>
<evidence type="ECO:0000259" key="1">
    <source>
        <dbReference type="Pfam" id="PF03992"/>
    </source>
</evidence>
<protein>
    <recommendedName>
        <fullName evidence="1">ABM domain-containing protein</fullName>
    </recommendedName>
</protein>
<dbReference type="InterPro" id="IPR011008">
    <property type="entry name" value="Dimeric_a/b-barrel"/>
</dbReference>
<proteinExistence type="predicted"/>
<feature type="domain" description="ABM" evidence="1">
    <location>
        <begin position="45"/>
        <end position="100"/>
    </location>
</feature>
<evidence type="ECO:0000313" key="3">
    <source>
        <dbReference type="Proteomes" id="UP000193017"/>
    </source>
</evidence>
<dbReference type="STRING" id="1945662.B0A89_13620"/>
<gene>
    <name evidence="2" type="ORF">B0A89_13620</name>
</gene>
<dbReference type="OrthoDB" id="9797178at2"/>
<accession>A0A1W6D085</accession>
<evidence type="ECO:0000313" key="2">
    <source>
        <dbReference type="EMBL" id="ARJ70516.1"/>
    </source>
</evidence>
<organism evidence="2 3">
    <name type="scientific">Paracoccus contaminans</name>
    <dbReference type="NCBI Taxonomy" id="1945662"/>
    <lineage>
        <taxon>Bacteria</taxon>
        <taxon>Pseudomonadati</taxon>
        <taxon>Pseudomonadota</taxon>
        <taxon>Alphaproteobacteria</taxon>
        <taxon>Rhodobacterales</taxon>
        <taxon>Paracoccaceae</taxon>
        <taxon>Paracoccus</taxon>
    </lineage>
</organism>
<reference evidence="2 3" key="1">
    <citation type="submission" date="2017-03" db="EMBL/GenBank/DDBJ databases">
        <title>Genome sequence of Paracoccus contaminans isolated from a water microcosm.</title>
        <authorList>
            <person name="Aurass P."/>
            <person name="Karste S."/>
            <person name="Trost E."/>
            <person name="Glaeser S.P."/>
            <person name="Kaempfer P."/>
            <person name="Flieger A."/>
        </authorList>
    </citation>
    <scope>NUCLEOTIDE SEQUENCE [LARGE SCALE GENOMIC DNA]</scope>
    <source>
        <strain evidence="3">RKI 16-01929T\LMG 29738T\CCM 8701T\CIP 111112T</strain>
    </source>
</reference>
<name>A0A1W6D085_9RHOB</name>
<sequence>MHDHPPGCGCCPSGPGLTDPHAARAEGQVSLTLRLMCRDMAEMMAVLDHAPAHVEASRAEPGCLQFDLRQTDEPLVFDIAERFADIEAYRLHQARTRASDWGKATASIARAQYDRRGVTD</sequence>
<dbReference type="KEGG" id="pcon:B0A89_13620"/>
<dbReference type="AlphaFoldDB" id="A0A1W6D085"/>